<gene>
    <name evidence="1" type="ORF">BJ212DRAFT_1280930</name>
</gene>
<name>A0A9P7J880_9AGAM</name>
<dbReference type="AlphaFoldDB" id="A0A9P7J880"/>
<protein>
    <recommendedName>
        <fullName evidence="3">Reverse transcriptase zinc-binding domain-containing protein</fullName>
    </recommendedName>
</protein>
<evidence type="ECO:0008006" key="3">
    <source>
        <dbReference type="Google" id="ProtNLM"/>
    </source>
</evidence>
<proteinExistence type="predicted"/>
<organism evidence="1 2">
    <name type="scientific">Suillus subaureus</name>
    <dbReference type="NCBI Taxonomy" id="48587"/>
    <lineage>
        <taxon>Eukaryota</taxon>
        <taxon>Fungi</taxon>
        <taxon>Dikarya</taxon>
        <taxon>Basidiomycota</taxon>
        <taxon>Agaricomycotina</taxon>
        <taxon>Agaricomycetes</taxon>
        <taxon>Agaricomycetidae</taxon>
        <taxon>Boletales</taxon>
        <taxon>Suillineae</taxon>
        <taxon>Suillaceae</taxon>
        <taxon>Suillus</taxon>
    </lineage>
</organism>
<evidence type="ECO:0000313" key="1">
    <source>
        <dbReference type="EMBL" id="KAG1808230.1"/>
    </source>
</evidence>
<sequence>TSLYMFLHTGHVPLNKHLHHIHKSDSLFCAHCPGIEETMHHYLITCCHYQRAWHSLITALGHKATSTQFLLTDLSAIPHLVSFVNATSRLRAILGEIPLPHTLLN</sequence>
<dbReference type="EMBL" id="JABBWG010000039">
    <property type="protein sequence ID" value="KAG1808230.1"/>
    <property type="molecule type" value="Genomic_DNA"/>
</dbReference>
<dbReference type="Proteomes" id="UP000807769">
    <property type="component" value="Unassembled WGS sequence"/>
</dbReference>
<accession>A0A9P7J880</accession>
<evidence type="ECO:0000313" key="2">
    <source>
        <dbReference type="Proteomes" id="UP000807769"/>
    </source>
</evidence>
<keyword evidence="2" id="KW-1185">Reference proteome</keyword>
<comment type="caution">
    <text evidence="1">The sequence shown here is derived from an EMBL/GenBank/DDBJ whole genome shotgun (WGS) entry which is preliminary data.</text>
</comment>
<dbReference type="OrthoDB" id="2650954at2759"/>
<dbReference type="RefSeq" id="XP_041188514.1">
    <property type="nucleotide sequence ID" value="XM_041331586.1"/>
</dbReference>
<feature type="non-terminal residue" evidence="1">
    <location>
        <position position="1"/>
    </location>
</feature>
<dbReference type="GeneID" id="64625603"/>
<reference evidence="1" key="1">
    <citation type="journal article" date="2020" name="New Phytol.">
        <title>Comparative genomics reveals dynamic genome evolution in host specialist ectomycorrhizal fungi.</title>
        <authorList>
            <person name="Lofgren L.A."/>
            <person name="Nguyen N.H."/>
            <person name="Vilgalys R."/>
            <person name="Ruytinx J."/>
            <person name="Liao H.L."/>
            <person name="Branco S."/>
            <person name="Kuo A."/>
            <person name="LaButti K."/>
            <person name="Lipzen A."/>
            <person name="Andreopoulos W."/>
            <person name="Pangilinan J."/>
            <person name="Riley R."/>
            <person name="Hundley H."/>
            <person name="Na H."/>
            <person name="Barry K."/>
            <person name="Grigoriev I.V."/>
            <person name="Stajich J.E."/>
            <person name="Kennedy P.G."/>
        </authorList>
    </citation>
    <scope>NUCLEOTIDE SEQUENCE</scope>
    <source>
        <strain evidence="1">MN1</strain>
    </source>
</reference>